<keyword evidence="2" id="KW-0963">Cytoplasm</keyword>
<evidence type="ECO:0000256" key="2">
    <source>
        <dbReference type="ARBA" id="ARBA00022490"/>
    </source>
</evidence>
<gene>
    <name evidence="4" type="ORF">CVD27_13815</name>
</gene>
<evidence type="ECO:0000313" key="4">
    <source>
        <dbReference type="EMBL" id="PLS03743.1"/>
    </source>
</evidence>
<dbReference type="InterPro" id="IPR013785">
    <property type="entry name" value="Aldolase_TIM"/>
</dbReference>
<dbReference type="FunFam" id="3.20.20.70:FF:000018">
    <property type="entry name" value="Probable transaldolase"/>
    <property type="match status" value="1"/>
</dbReference>
<dbReference type="GO" id="GO:0016832">
    <property type="term" value="F:aldehyde-lyase activity"/>
    <property type="evidence" value="ECO:0007669"/>
    <property type="project" value="InterPro"/>
</dbReference>
<protein>
    <submittedName>
        <fullName evidence="4">Fructose-6-phosphate aldolase</fullName>
    </submittedName>
</protein>
<dbReference type="GO" id="GO:0005737">
    <property type="term" value="C:cytoplasm"/>
    <property type="evidence" value="ECO:0007669"/>
    <property type="project" value="UniProtKB-SubCell"/>
</dbReference>
<dbReference type="EMBL" id="PGVE01000052">
    <property type="protein sequence ID" value="PLS03743.1"/>
    <property type="molecule type" value="Genomic_DNA"/>
</dbReference>
<dbReference type="RefSeq" id="WP_101648490.1">
    <property type="nucleotide sequence ID" value="NZ_PGVE01000052.1"/>
</dbReference>
<evidence type="ECO:0000256" key="1">
    <source>
        <dbReference type="ARBA" id="ARBA00004496"/>
    </source>
</evidence>
<organism evidence="4 5">
    <name type="scientific">Neobacillus cucumis</name>
    <dbReference type="NCBI Taxonomy" id="1740721"/>
    <lineage>
        <taxon>Bacteria</taxon>
        <taxon>Bacillati</taxon>
        <taxon>Bacillota</taxon>
        <taxon>Bacilli</taxon>
        <taxon>Bacillales</taxon>
        <taxon>Bacillaceae</taxon>
        <taxon>Neobacillus</taxon>
    </lineage>
</organism>
<keyword evidence="3" id="KW-0704">Schiff base</keyword>
<comment type="subcellular location">
    <subcellularLocation>
        <location evidence="1">Cytoplasm</location>
    </subcellularLocation>
</comment>
<dbReference type="CDD" id="cd00956">
    <property type="entry name" value="Transaldolase_FSA"/>
    <property type="match status" value="1"/>
</dbReference>
<dbReference type="InterPro" id="IPR033919">
    <property type="entry name" value="TSA/FSA_arc/bac"/>
</dbReference>
<dbReference type="PANTHER" id="PTHR10683">
    <property type="entry name" value="TRANSALDOLASE"/>
    <property type="match status" value="1"/>
</dbReference>
<dbReference type="GO" id="GO:0005975">
    <property type="term" value="P:carbohydrate metabolic process"/>
    <property type="evidence" value="ECO:0007669"/>
    <property type="project" value="InterPro"/>
</dbReference>
<accession>A0A2N5HE39</accession>
<dbReference type="SUPFAM" id="SSF51569">
    <property type="entry name" value="Aldolase"/>
    <property type="match status" value="1"/>
</dbReference>
<keyword evidence="5" id="KW-1185">Reference proteome</keyword>
<dbReference type="Proteomes" id="UP000234950">
    <property type="component" value="Unassembled WGS sequence"/>
</dbReference>
<dbReference type="OrthoDB" id="9807051at2"/>
<dbReference type="PROSITE" id="PS01054">
    <property type="entry name" value="TRANSALDOLASE_1"/>
    <property type="match status" value="1"/>
</dbReference>
<dbReference type="AlphaFoldDB" id="A0A2N5HE39"/>
<name>A0A2N5HE39_9BACI</name>
<dbReference type="Pfam" id="PF00923">
    <property type="entry name" value="TAL_FSA"/>
    <property type="match status" value="1"/>
</dbReference>
<dbReference type="InterPro" id="IPR001585">
    <property type="entry name" value="TAL/FSA"/>
</dbReference>
<dbReference type="InterPro" id="IPR018225">
    <property type="entry name" value="Transaldolase_AS"/>
</dbReference>
<dbReference type="Gene3D" id="3.20.20.70">
    <property type="entry name" value="Aldolase class I"/>
    <property type="match status" value="1"/>
</dbReference>
<reference evidence="4 5" key="1">
    <citation type="submission" date="2017-11" db="EMBL/GenBank/DDBJ databases">
        <title>Comparitive Functional Genomics of Dry Heat Resistant strains isolated from the Viking Spacecraft.</title>
        <authorList>
            <person name="Seuylemezian A."/>
            <person name="Cooper K."/>
            <person name="Vaishampayan P."/>
        </authorList>
    </citation>
    <scope>NUCLEOTIDE SEQUENCE [LARGE SCALE GENOMIC DNA]</scope>
    <source>
        <strain evidence="4 5">V32-6</strain>
    </source>
</reference>
<sequence>MKIFIDSANLQQIRHLIENYQIEGVTTNPSILAKEKEDYWDVLKQIQTIIGRERPLFVQTLSETADEMVQEAENIVQTLGGKIYIKVPAVKEGYKAMKELNKLGINTLGTAIFTAQQALMCANCGIQYVAPYVNRIDQLSGDGVGVVADIVKLFNTFQLQTKVLAASFKNVNQVHKCSLAGAHSITASPDIIEALHEHPSSIISVEGFSKDWQKRFGVINCK</sequence>
<comment type="caution">
    <text evidence="4">The sequence shown here is derived from an EMBL/GenBank/DDBJ whole genome shotgun (WGS) entry which is preliminary data.</text>
</comment>
<dbReference type="PANTHER" id="PTHR10683:SF36">
    <property type="entry name" value="TRANSALDOLASE"/>
    <property type="match status" value="1"/>
</dbReference>
<evidence type="ECO:0000256" key="3">
    <source>
        <dbReference type="ARBA" id="ARBA00023270"/>
    </source>
</evidence>
<proteinExistence type="predicted"/>
<evidence type="ECO:0000313" key="5">
    <source>
        <dbReference type="Proteomes" id="UP000234950"/>
    </source>
</evidence>